<evidence type="ECO:0000256" key="5">
    <source>
        <dbReference type="ARBA" id="ARBA00022741"/>
    </source>
</evidence>
<comment type="similarity">
    <text evidence="2 12">Belongs to the cation transport ATPase (P-type) (TC 3.A.3) family. Type IB subfamily.</text>
</comment>
<dbReference type="SUPFAM" id="SSF81665">
    <property type="entry name" value="Calcium ATPase, transmembrane domain M"/>
    <property type="match status" value="1"/>
</dbReference>
<dbReference type="InterPro" id="IPR023298">
    <property type="entry name" value="ATPase_P-typ_TM_dom_sf"/>
</dbReference>
<dbReference type="Pfam" id="PF00122">
    <property type="entry name" value="E1-E2_ATPase"/>
    <property type="match status" value="1"/>
</dbReference>
<dbReference type="InterPro" id="IPR008250">
    <property type="entry name" value="ATPase_P-typ_transduc_dom_A_sf"/>
</dbReference>
<dbReference type="InterPro" id="IPR023299">
    <property type="entry name" value="ATPase_P-typ_cyto_dom_N"/>
</dbReference>
<organism evidence="14 15">
    <name type="scientific">Enterococcus sulfureus ATCC 49903</name>
    <dbReference type="NCBI Taxonomy" id="1140003"/>
    <lineage>
        <taxon>Bacteria</taxon>
        <taxon>Bacillati</taxon>
        <taxon>Bacillota</taxon>
        <taxon>Bacilli</taxon>
        <taxon>Lactobacillales</taxon>
        <taxon>Enterococcaceae</taxon>
        <taxon>Enterococcus</taxon>
    </lineage>
</organism>
<feature type="transmembrane region" description="Helical" evidence="12">
    <location>
        <begin position="38"/>
        <end position="57"/>
    </location>
</feature>
<dbReference type="SFLD" id="SFLDG00002">
    <property type="entry name" value="C1.7:_P-type_atpase_like"/>
    <property type="match status" value="1"/>
</dbReference>
<dbReference type="InterPro" id="IPR023214">
    <property type="entry name" value="HAD_sf"/>
</dbReference>
<dbReference type="GO" id="GO:0005886">
    <property type="term" value="C:plasma membrane"/>
    <property type="evidence" value="ECO:0007669"/>
    <property type="project" value="UniProtKB-SubCell"/>
</dbReference>
<dbReference type="SUPFAM" id="SSF56784">
    <property type="entry name" value="HAD-like"/>
    <property type="match status" value="1"/>
</dbReference>
<dbReference type="Gene3D" id="3.40.50.1000">
    <property type="entry name" value="HAD superfamily/HAD-like"/>
    <property type="match status" value="1"/>
</dbReference>
<dbReference type="GO" id="GO:0046872">
    <property type="term" value="F:metal ion binding"/>
    <property type="evidence" value="ECO:0007669"/>
    <property type="project" value="UniProtKB-KW"/>
</dbReference>
<dbReference type="AlphaFoldDB" id="S0P2B9"/>
<keyword evidence="4 12" id="KW-0479">Metal-binding</keyword>
<dbReference type="Gene3D" id="2.70.150.10">
    <property type="entry name" value="Calcium-transporting ATPase, cytoplasmic transduction domain A"/>
    <property type="match status" value="1"/>
</dbReference>
<dbReference type="OrthoDB" id="9813266at2"/>
<keyword evidence="3 12" id="KW-0812">Transmembrane</keyword>
<protein>
    <recommendedName>
        <fullName evidence="13">P-type ATPase A domain-containing protein</fullName>
    </recommendedName>
</protein>
<evidence type="ECO:0000256" key="3">
    <source>
        <dbReference type="ARBA" id="ARBA00022692"/>
    </source>
</evidence>
<evidence type="ECO:0000256" key="10">
    <source>
        <dbReference type="ARBA" id="ARBA00023065"/>
    </source>
</evidence>
<dbReference type="NCBIfam" id="TIGR01525">
    <property type="entry name" value="ATPase-IB_hvy"/>
    <property type="match status" value="1"/>
</dbReference>
<dbReference type="InterPro" id="IPR036412">
    <property type="entry name" value="HAD-like_sf"/>
</dbReference>
<dbReference type="SFLD" id="SFLDS00003">
    <property type="entry name" value="Haloacid_Dehalogenase"/>
    <property type="match status" value="1"/>
</dbReference>
<keyword evidence="9 12" id="KW-1133">Transmembrane helix</keyword>
<dbReference type="FunFam" id="2.70.150.10:FF:000002">
    <property type="entry name" value="Copper-transporting ATPase 1, putative"/>
    <property type="match status" value="1"/>
</dbReference>
<dbReference type="Gene3D" id="3.40.1110.10">
    <property type="entry name" value="Calcium-transporting ATPase, cytoplasmic domain N"/>
    <property type="match status" value="1"/>
</dbReference>
<dbReference type="InterPro" id="IPR027256">
    <property type="entry name" value="P-typ_ATPase_IB"/>
</dbReference>
<keyword evidence="5 12" id="KW-0547">Nucleotide-binding</keyword>
<keyword evidence="10" id="KW-0813">Transport</keyword>
<keyword evidence="15" id="KW-1185">Reference proteome</keyword>
<evidence type="ECO:0000256" key="11">
    <source>
        <dbReference type="ARBA" id="ARBA00023136"/>
    </source>
</evidence>
<dbReference type="SFLD" id="SFLDF00027">
    <property type="entry name" value="p-type_atpase"/>
    <property type="match status" value="1"/>
</dbReference>
<dbReference type="PROSITE" id="PS00154">
    <property type="entry name" value="ATPASE_E1_E2"/>
    <property type="match status" value="1"/>
</dbReference>
<dbReference type="InterPro" id="IPR044492">
    <property type="entry name" value="P_typ_ATPase_HD_dom"/>
</dbReference>
<feature type="transmembrane region" description="Helical" evidence="12">
    <location>
        <begin position="15"/>
        <end position="32"/>
    </location>
</feature>
<dbReference type="PANTHER" id="PTHR43079:SF1">
    <property type="entry name" value="CADMIUM_ZINC-TRANSPORTING ATPASE HMA1, CHLOROPLASTIC-RELATED"/>
    <property type="match status" value="1"/>
</dbReference>
<evidence type="ECO:0000256" key="6">
    <source>
        <dbReference type="ARBA" id="ARBA00022840"/>
    </source>
</evidence>
<feature type="domain" description="P-type ATPase A" evidence="13">
    <location>
        <begin position="124"/>
        <end position="223"/>
    </location>
</feature>
<reference evidence="14 15" key="1">
    <citation type="submission" date="2013-03" db="EMBL/GenBank/DDBJ databases">
        <title>The Genome Sequence of Enterococcus sulfureus ATCC_49903 (PacBio/Illumina hybrid assembly).</title>
        <authorList>
            <consortium name="The Broad Institute Genomics Platform"/>
            <consortium name="The Broad Institute Genome Sequencing Center for Infectious Disease"/>
            <person name="Earl A."/>
            <person name="Russ C."/>
            <person name="Gilmore M."/>
            <person name="Surin D."/>
            <person name="Walker B."/>
            <person name="Young S."/>
            <person name="Zeng Q."/>
            <person name="Gargeya S."/>
            <person name="Fitzgerald M."/>
            <person name="Haas B."/>
            <person name="Abouelleil A."/>
            <person name="Allen A.W."/>
            <person name="Alvarado L."/>
            <person name="Arachchi H.M."/>
            <person name="Berlin A.M."/>
            <person name="Chapman S.B."/>
            <person name="Gainer-Dewar J."/>
            <person name="Goldberg J."/>
            <person name="Griggs A."/>
            <person name="Gujja S."/>
            <person name="Hansen M."/>
            <person name="Howarth C."/>
            <person name="Imamovic A."/>
            <person name="Ireland A."/>
            <person name="Larimer J."/>
            <person name="McCowan C."/>
            <person name="Murphy C."/>
            <person name="Pearson M."/>
            <person name="Poon T.W."/>
            <person name="Priest M."/>
            <person name="Roberts A."/>
            <person name="Saif S."/>
            <person name="Shea T."/>
            <person name="Sisk P."/>
            <person name="Sykes S."/>
            <person name="Wortman J."/>
            <person name="Nusbaum C."/>
            <person name="Birren B."/>
        </authorList>
    </citation>
    <scope>NUCLEOTIDE SEQUENCE [LARGE SCALE GENOMIC DNA]</scope>
    <source>
        <strain evidence="14 15">ATCC 49903</strain>
    </source>
</reference>
<accession>S0P2B9</accession>
<keyword evidence="12" id="KW-1003">Cell membrane</keyword>
<dbReference type="PRINTS" id="PR00120">
    <property type="entry name" value="HATPASE"/>
</dbReference>
<dbReference type="GO" id="GO:0005524">
    <property type="term" value="F:ATP binding"/>
    <property type="evidence" value="ECO:0007669"/>
    <property type="project" value="UniProtKB-UniRule"/>
</dbReference>
<feature type="transmembrane region" description="Helical" evidence="12">
    <location>
        <begin position="275"/>
        <end position="301"/>
    </location>
</feature>
<dbReference type="InterPro" id="IPR059000">
    <property type="entry name" value="ATPase_P-type_domA"/>
</dbReference>
<evidence type="ECO:0000256" key="7">
    <source>
        <dbReference type="ARBA" id="ARBA00022842"/>
    </source>
</evidence>
<comment type="subcellular location">
    <subcellularLocation>
        <location evidence="1">Cell membrane</location>
        <topology evidence="1">Multi-pass membrane protein</topology>
    </subcellularLocation>
</comment>
<evidence type="ECO:0000256" key="8">
    <source>
        <dbReference type="ARBA" id="ARBA00022967"/>
    </source>
</evidence>
<evidence type="ECO:0000313" key="14">
    <source>
        <dbReference type="EMBL" id="EOT82933.1"/>
    </source>
</evidence>
<feature type="transmembrane region" description="Helical" evidence="12">
    <location>
        <begin position="244"/>
        <end position="263"/>
    </location>
</feature>
<dbReference type="NCBIfam" id="TIGR01494">
    <property type="entry name" value="ATPase_P-type"/>
    <property type="match status" value="1"/>
</dbReference>
<dbReference type="PATRIC" id="fig|1140003.3.peg.1962"/>
<evidence type="ECO:0000256" key="4">
    <source>
        <dbReference type="ARBA" id="ARBA00022723"/>
    </source>
</evidence>
<dbReference type="InterPro" id="IPR001757">
    <property type="entry name" value="P_typ_ATPase"/>
</dbReference>
<dbReference type="Proteomes" id="UP000015961">
    <property type="component" value="Unassembled WGS sequence"/>
</dbReference>
<dbReference type="PANTHER" id="PTHR43079">
    <property type="entry name" value="PROBABLE CADMIUM/ZINC-TRANSPORTING ATPASE HMA1"/>
    <property type="match status" value="1"/>
</dbReference>
<evidence type="ECO:0000313" key="15">
    <source>
        <dbReference type="Proteomes" id="UP000015961"/>
    </source>
</evidence>
<dbReference type="PRINTS" id="PR00119">
    <property type="entry name" value="CATATPASE"/>
</dbReference>
<evidence type="ECO:0000256" key="2">
    <source>
        <dbReference type="ARBA" id="ARBA00006024"/>
    </source>
</evidence>
<keyword evidence="11 12" id="KW-0472">Membrane</keyword>
<dbReference type="eggNOG" id="COG2217">
    <property type="taxonomic scope" value="Bacteria"/>
</dbReference>
<feature type="transmembrane region" description="Helical" evidence="12">
    <location>
        <begin position="576"/>
        <end position="595"/>
    </location>
</feature>
<name>S0P2B9_9ENTE</name>
<evidence type="ECO:0000259" key="13">
    <source>
        <dbReference type="Pfam" id="PF00122"/>
    </source>
</evidence>
<comment type="caution">
    <text evidence="14">The sequence shown here is derived from an EMBL/GenBank/DDBJ whole genome shotgun (WGS) entry which is preliminary data.</text>
</comment>
<evidence type="ECO:0000256" key="9">
    <source>
        <dbReference type="ARBA" id="ARBA00022989"/>
    </source>
</evidence>
<keyword evidence="6 12" id="KW-0067">ATP-binding</keyword>
<dbReference type="InterPro" id="IPR018303">
    <property type="entry name" value="ATPase_P-typ_P_site"/>
</dbReference>
<keyword evidence="8" id="KW-1278">Translocase</keyword>
<sequence>MHQHTHSHHQTKRAIWFYAIGMISFLAGLFLSGISQQIIFSISVVFAGYHVISEGLFETIHHSIEKKRFVPNIHLLMTLAAIGAMLIGQFEEAALLILIFAGAHFLEDYTESKSKKELTQLLTLAPKQARKLSGESTEMVAVEELHVGDVIQVLPGEQIPIDGRVLSGVSTVNEASINGESLPKEKQIDDFVYGSTLNQEHTLTIEVTSVYSETVFAKIMQVVAQSQKTLSRKASKIKQIEPKYVTIVLCLIPLFYVVGRVGLHWSNAESVYRSIIFLIGASPCALAVSVIPATLAGISFLAKRGVLVKGGDVLADLSEVRVIGFDKTGTLTTGTLHVSDELDFAMDQIDLNVLYTLEANSNHPLAQALVKHLKDKTSFIPQLVVTQSIGNGVSTEYKQNKYQIGKPSLFTCTKEIQLKTQELSQQGKTVVYFVKNEQVIGVFAFEDQLNLATAPMLSFFKTVGLHTAMITGDASLTAQTIGKKLGIETVYSEVLPTQKAEVVHSLKDKNQRVAMVGDGINDAPALATADVAIAMGDGTDVAMEVADIVLMNNQLENLVVAYQTAKRVDTISWQNIGLAMLVVITLIVLNIMGIATITSSVILHEGSTLLVLLNSLRVLWPKKENTSVDY</sequence>
<proteinExistence type="inferred from homology"/>
<dbReference type="SUPFAM" id="SSF81653">
    <property type="entry name" value="Calcium ATPase, transduction domain A"/>
    <property type="match status" value="1"/>
</dbReference>
<gene>
    <name evidence="14" type="ORF">I573_02046</name>
</gene>
<dbReference type="EMBL" id="ASWO01000007">
    <property type="protein sequence ID" value="EOT82933.1"/>
    <property type="molecule type" value="Genomic_DNA"/>
</dbReference>
<dbReference type="InterPro" id="IPR051949">
    <property type="entry name" value="Cation_Transport_ATPase"/>
</dbReference>
<evidence type="ECO:0000256" key="1">
    <source>
        <dbReference type="ARBA" id="ARBA00004651"/>
    </source>
</evidence>
<keyword evidence="7" id="KW-0460">Magnesium</keyword>
<dbReference type="STRING" id="1140003.OMY_02035"/>
<keyword evidence="10" id="KW-0406">Ion transport</keyword>
<dbReference type="GO" id="GO:0016887">
    <property type="term" value="F:ATP hydrolysis activity"/>
    <property type="evidence" value="ECO:0007669"/>
    <property type="project" value="InterPro"/>
</dbReference>
<evidence type="ECO:0000256" key="12">
    <source>
        <dbReference type="RuleBase" id="RU362081"/>
    </source>
</evidence>
<dbReference type="RefSeq" id="WP_016186467.1">
    <property type="nucleotide sequence ID" value="NZ_ASWO01000007.1"/>
</dbReference>
<dbReference type="Pfam" id="PF00702">
    <property type="entry name" value="Hydrolase"/>
    <property type="match status" value="1"/>
</dbReference>
<dbReference type="GO" id="GO:0019829">
    <property type="term" value="F:ATPase-coupled monoatomic cation transmembrane transporter activity"/>
    <property type="evidence" value="ECO:0007669"/>
    <property type="project" value="InterPro"/>
</dbReference>